<evidence type="ECO:0000256" key="6">
    <source>
        <dbReference type="HAMAP-Rule" id="MF_00269"/>
    </source>
</evidence>
<dbReference type="EMBL" id="BMIR01000003">
    <property type="protein sequence ID" value="GGE33994.1"/>
    <property type="molecule type" value="Genomic_DNA"/>
</dbReference>
<dbReference type="InterPro" id="IPR050455">
    <property type="entry name" value="Tpx_Peroxidase_subfamily"/>
</dbReference>
<feature type="active site" description="Cysteine sulfenic acid (-SOH) intermediate" evidence="6">
    <location>
        <position position="59"/>
    </location>
</feature>
<evidence type="ECO:0000256" key="1">
    <source>
        <dbReference type="ARBA" id="ARBA00022559"/>
    </source>
</evidence>
<evidence type="ECO:0000256" key="4">
    <source>
        <dbReference type="ARBA" id="ARBA00023157"/>
    </source>
</evidence>
<keyword evidence="5 6" id="KW-0676">Redox-active center</keyword>
<organism evidence="8 9">
    <name type="scientific">Pullulanibacillus camelliae</name>
    <dbReference type="NCBI Taxonomy" id="1707096"/>
    <lineage>
        <taxon>Bacteria</taxon>
        <taxon>Bacillati</taxon>
        <taxon>Bacillota</taxon>
        <taxon>Bacilli</taxon>
        <taxon>Bacillales</taxon>
        <taxon>Sporolactobacillaceae</taxon>
        <taxon>Pullulanibacillus</taxon>
    </lineage>
</organism>
<gene>
    <name evidence="6 8" type="primary">tpx</name>
    <name evidence="8" type="ORF">GCM10011391_10870</name>
</gene>
<feature type="domain" description="Thioredoxin" evidence="7">
    <location>
        <begin position="18"/>
        <end position="163"/>
    </location>
</feature>
<evidence type="ECO:0000256" key="3">
    <source>
        <dbReference type="ARBA" id="ARBA00023002"/>
    </source>
</evidence>
<keyword evidence="4 6" id="KW-1015">Disulfide bond</keyword>
<dbReference type="PROSITE" id="PS51352">
    <property type="entry name" value="THIOREDOXIN_2"/>
    <property type="match status" value="1"/>
</dbReference>
<evidence type="ECO:0000313" key="9">
    <source>
        <dbReference type="Proteomes" id="UP000628775"/>
    </source>
</evidence>
<dbReference type="InterPro" id="IPR013766">
    <property type="entry name" value="Thioredoxin_domain"/>
</dbReference>
<keyword evidence="1 6" id="KW-0575">Peroxidase</keyword>
<evidence type="ECO:0000313" key="8">
    <source>
        <dbReference type="EMBL" id="GGE33994.1"/>
    </source>
</evidence>
<accession>A0A8J2VN74</accession>
<dbReference type="EC" id="1.11.1.24" evidence="6"/>
<keyword evidence="2 6" id="KW-0049">Antioxidant</keyword>
<keyword evidence="3 6" id="KW-0560">Oxidoreductase</keyword>
<comment type="similarity">
    <text evidence="6">Belongs to the peroxiredoxin family. Tpx subfamily.</text>
</comment>
<comment type="function">
    <text evidence="6">Thiol-specific peroxidase that catalyzes the reduction of hydrogen peroxide and organic hydroperoxides to water and alcohols, respectively. Plays a role in cell protection against oxidative stress by detoxifying peroxides.</text>
</comment>
<dbReference type="InterPro" id="IPR002065">
    <property type="entry name" value="TPX"/>
</dbReference>
<evidence type="ECO:0000256" key="2">
    <source>
        <dbReference type="ARBA" id="ARBA00022862"/>
    </source>
</evidence>
<dbReference type="Proteomes" id="UP000628775">
    <property type="component" value="Unassembled WGS sequence"/>
</dbReference>
<comment type="subunit">
    <text evidence="6">Homodimer.</text>
</comment>
<dbReference type="NCBIfam" id="NF001808">
    <property type="entry name" value="PRK00522.1"/>
    <property type="match status" value="1"/>
</dbReference>
<reference evidence="8" key="1">
    <citation type="journal article" date="2014" name="Int. J. Syst. Evol. Microbiol.">
        <title>Complete genome sequence of Corynebacterium casei LMG S-19264T (=DSM 44701T), isolated from a smear-ripened cheese.</title>
        <authorList>
            <consortium name="US DOE Joint Genome Institute (JGI-PGF)"/>
            <person name="Walter F."/>
            <person name="Albersmeier A."/>
            <person name="Kalinowski J."/>
            <person name="Ruckert C."/>
        </authorList>
    </citation>
    <scope>NUCLEOTIDE SEQUENCE</scope>
    <source>
        <strain evidence="8">CGMCC 1.15371</strain>
    </source>
</reference>
<reference evidence="8" key="2">
    <citation type="submission" date="2020-09" db="EMBL/GenBank/DDBJ databases">
        <authorList>
            <person name="Sun Q."/>
            <person name="Zhou Y."/>
        </authorList>
    </citation>
    <scope>NUCLEOTIDE SEQUENCE</scope>
    <source>
        <strain evidence="8">CGMCC 1.15371</strain>
    </source>
</reference>
<dbReference type="Gene3D" id="3.40.30.10">
    <property type="entry name" value="Glutaredoxin"/>
    <property type="match status" value="1"/>
</dbReference>
<evidence type="ECO:0000256" key="5">
    <source>
        <dbReference type="ARBA" id="ARBA00023284"/>
    </source>
</evidence>
<dbReference type="CDD" id="cd03014">
    <property type="entry name" value="PRX_Atyp2cys"/>
    <property type="match status" value="1"/>
</dbReference>
<evidence type="ECO:0000259" key="7">
    <source>
        <dbReference type="PROSITE" id="PS51352"/>
    </source>
</evidence>
<proteinExistence type="inferred from homology"/>
<dbReference type="HAMAP" id="MF_00269">
    <property type="entry name" value="Tpx"/>
    <property type="match status" value="1"/>
</dbReference>
<sequence length="165" mass="17774">MASITFGGDQVTLLGNEVKVGDKAPAFTVLANDLSEKALNDYKGVRLISVVPSLDTGVCDAQTRRFNEEASKLDGVTILTISADLPFAQKRWCGNAGLEHAITLSDHRNLSFGEAFGVAIKELRLLARAVFVVDSNDTITYVEYVSEATNHPNYEAALNAAKKAN</sequence>
<protein>
    <recommendedName>
        <fullName evidence="6">Thiol peroxidase</fullName>
        <shortName evidence="6">Tpx</shortName>
        <ecNumber evidence="6">1.11.1.24</ecNumber>
    </recommendedName>
    <alternativeName>
        <fullName evidence="6">Peroxiredoxin tpx</fullName>
        <shortName evidence="6">Prx</shortName>
    </alternativeName>
    <alternativeName>
        <fullName evidence="6">Thioredoxin peroxidase</fullName>
    </alternativeName>
    <alternativeName>
        <fullName evidence="6">Thioredoxin-dependent peroxiredoxin</fullName>
    </alternativeName>
</protein>
<dbReference type="PANTHER" id="PTHR43110:SF1">
    <property type="entry name" value="THIOL PEROXIDASE"/>
    <property type="match status" value="1"/>
</dbReference>
<dbReference type="InterPro" id="IPR013740">
    <property type="entry name" value="Redoxin"/>
</dbReference>
<dbReference type="InterPro" id="IPR018219">
    <property type="entry name" value="Tpx_CS"/>
</dbReference>
<dbReference type="RefSeq" id="WP_188690255.1">
    <property type="nucleotide sequence ID" value="NZ_BMIR01000003.1"/>
</dbReference>
<comment type="caution">
    <text evidence="8">The sequence shown here is derived from an EMBL/GenBank/DDBJ whole genome shotgun (WGS) entry which is preliminary data.</text>
</comment>
<feature type="disulfide bond" description="Redox-active" evidence="6">
    <location>
        <begin position="59"/>
        <end position="93"/>
    </location>
</feature>
<dbReference type="GO" id="GO:0008379">
    <property type="term" value="F:thioredoxin peroxidase activity"/>
    <property type="evidence" value="ECO:0007669"/>
    <property type="project" value="UniProtKB-UniRule"/>
</dbReference>
<keyword evidence="9" id="KW-1185">Reference proteome</keyword>
<dbReference type="InterPro" id="IPR036249">
    <property type="entry name" value="Thioredoxin-like_sf"/>
</dbReference>
<name>A0A8J2VN74_9BACL</name>
<comment type="catalytic activity">
    <reaction evidence="6">
        <text>a hydroperoxide + [thioredoxin]-dithiol = an alcohol + [thioredoxin]-disulfide + H2O</text>
        <dbReference type="Rhea" id="RHEA:62620"/>
        <dbReference type="Rhea" id="RHEA-COMP:10698"/>
        <dbReference type="Rhea" id="RHEA-COMP:10700"/>
        <dbReference type="ChEBI" id="CHEBI:15377"/>
        <dbReference type="ChEBI" id="CHEBI:29950"/>
        <dbReference type="ChEBI" id="CHEBI:30879"/>
        <dbReference type="ChEBI" id="CHEBI:35924"/>
        <dbReference type="ChEBI" id="CHEBI:50058"/>
        <dbReference type="EC" id="1.11.1.24"/>
    </reaction>
</comment>
<dbReference type="AlphaFoldDB" id="A0A8J2VN74"/>
<dbReference type="PROSITE" id="PS01265">
    <property type="entry name" value="TPX"/>
    <property type="match status" value="1"/>
</dbReference>
<dbReference type="Pfam" id="PF08534">
    <property type="entry name" value="Redoxin"/>
    <property type="match status" value="1"/>
</dbReference>
<comment type="miscellaneous">
    <text evidence="6">The active site is a conserved redox-active cysteine residue, the peroxidatic cysteine (C(P)), which makes the nucleophilic attack on the peroxide substrate. The peroxide oxidizes the C(P)-SH to cysteine sulfenic acid (C(P)-SOH), which then reacts with another cysteine residue, the resolving cysteine (C(R)), to form a disulfide bridge. The disulfide is subsequently reduced by an appropriate electron donor to complete the catalytic cycle. In this atypical 2-Cys peroxiredoxin, C(R) is present in the same subunit to form an intramolecular disulfide. The disulfide is subsequently reduced by thioredoxin.</text>
</comment>
<dbReference type="PANTHER" id="PTHR43110">
    <property type="entry name" value="THIOL PEROXIDASE"/>
    <property type="match status" value="1"/>
</dbReference>
<dbReference type="SUPFAM" id="SSF52833">
    <property type="entry name" value="Thioredoxin-like"/>
    <property type="match status" value="1"/>
</dbReference>